<evidence type="ECO:0000256" key="1">
    <source>
        <dbReference type="SAM" id="Phobius"/>
    </source>
</evidence>
<dbReference type="Proteomes" id="UP000537775">
    <property type="component" value="Unassembled WGS sequence"/>
</dbReference>
<feature type="transmembrane region" description="Helical" evidence="1">
    <location>
        <begin position="43"/>
        <end position="70"/>
    </location>
</feature>
<reference evidence="2 3" key="1">
    <citation type="submission" date="2020-08" db="EMBL/GenBank/DDBJ databases">
        <title>Sequencing the genomes of 1000 actinobacteria strains.</title>
        <authorList>
            <person name="Klenk H.-P."/>
        </authorList>
    </citation>
    <scope>NUCLEOTIDE SEQUENCE [LARGE SCALE GENOMIC DNA]</scope>
    <source>
        <strain evidence="2 3">DSM 12511</strain>
    </source>
</reference>
<evidence type="ECO:0000313" key="2">
    <source>
        <dbReference type="EMBL" id="MBB6391987.1"/>
    </source>
</evidence>
<feature type="transmembrane region" description="Helical" evidence="1">
    <location>
        <begin position="12"/>
        <end position="37"/>
    </location>
</feature>
<accession>A0A7X0FRX9</accession>
<feature type="transmembrane region" description="Helical" evidence="1">
    <location>
        <begin position="121"/>
        <end position="145"/>
    </location>
</feature>
<sequence>MIIVDPPLRRSDVARIVIGASGVALILAGIVMAIVAIPPERYASVVVWALAAIVIHDGLVAPLVVAVALIGRRTAQRIGTTAAAVARSALVAAACCTLIAVPGIVVRALGPRNETIHTVDYVVVLSACWVVAIGIAVGAVIAGAMRARHARTM</sequence>
<name>A0A7X0FRX9_9MICO</name>
<dbReference type="RefSeq" id="WP_184751098.1">
    <property type="nucleotide sequence ID" value="NZ_BAAAJR010000005.1"/>
</dbReference>
<keyword evidence="1" id="KW-1133">Transmembrane helix</keyword>
<evidence type="ECO:0000313" key="3">
    <source>
        <dbReference type="Proteomes" id="UP000537775"/>
    </source>
</evidence>
<organism evidence="2 3">
    <name type="scientific">Microbacterium thalassium</name>
    <dbReference type="NCBI Taxonomy" id="362649"/>
    <lineage>
        <taxon>Bacteria</taxon>
        <taxon>Bacillati</taxon>
        <taxon>Actinomycetota</taxon>
        <taxon>Actinomycetes</taxon>
        <taxon>Micrococcales</taxon>
        <taxon>Microbacteriaceae</taxon>
        <taxon>Microbacterium</taxon>
    </lineage>
</organism>
<keyword evidence="1" id="KW-0472">Membrane</keyword>
<keyword evidence="2" id="KW-0808">Transferase</keyword>
<dbReference type="GO" id="GO:0008483">
    <property type="term" value="F:transaminase activity"/>
    <property type="evidence" value="ECO:0007669"/>
    <property type="project" value="UniProtKB-KW"/>
</dbReference>
<keyword evidence="3" id="KW-1185">Reference proteome</keyword>
<dbReference type="AlphaFoldDB" id="A0A7X0FRX9"/>
<comment type="caution">
    <text evidence="2">The sequence shown here is derived from an EMBL/GenBank/DDBJ whole genome shotgun (WGS) entry which is preliminary data.</text>
</comment>
<keyword evidence="2" id="KW-0032">Aminotransferase</keyword>
<feature type="transmembrane region" description="Helical" evidence="1">
    <location>
        <begin position="90"/>
        <end position="109"/>
    </location>
</feature>
<proteinExistence type="predicted"/>
<keyword evidence="1" id="KW-0812">Transmembrane</keyword>
<protein>
    <submittedName>
        <fullName evidence="2">N-acetylglutamate synthase/N-acetylornithine aminotransferase</fullName>
    </submittedName>
</protein>
<dbReference type="EMBL" id="JACHML010000001">
    <property type="protein sequence ID" value="MBB6391987.1"/>
    <property type="molecule type" value="Genomic_DNA"/>
</dbReference>
<gene>
    <name evidence="2" type="ORF">HD594_002300</name>
</gene>